<feature type="compositionally biased region" description="Polar residues" evidence="1">
    <location>
        <begin position="211"/>
        <end position="225"/>
    </location>
</feature>
<evidence type="ECO:0000313" key="3">
    <source>
        <dbReference type="Proteomes" id="UP000198406"/>
    </source>
</evidence>
<gene>
    <name evidence="2" type="ORF">FisN_8Hh053</name>
</gene>
<organism evidence="2 3">
    <name type="scientific">Fistulifera solaris</name>
    <name type="common">Oleaginous diatom</name>
    <dbReference type="NCBI Taxonomy" id="1519565"/>
    <lineage>
        <taxon>Eukaryota</taxon>
        <taxon>Sar</taxon>
        <taxon>Stramenopiles</taxon>
        <taxon>Ochrophyta</taxon>
        <taxon>Bacillariophyta</taxon>
        <taxon>Bacillariophyceae</taxon>
        <taxon>Bacillariophycidae</taxon>
        <taxon>Naviculales</taxon>
        <taxon>Naviculaceae</taxon>
        <taxon>Fistulifera</taxon>
    </lineage>
</organism>
<name>A0A1Z5JK11_FISSO</name>
<dbReference type="Proteomes" id="UP000198406">
    <property type="component" value="Unassembled WGS sequence"/>
</dbReference>
<sequence length="225" mass="25274">MHRTISLFIVQKCWFSGPHTFDPIDCQRLLVTPESAQILAYQSAHAFAETIKQPVRTVPMPHAITYGFAVAGALFWIRKVDAAVVGSYSSPNNQYDAYTLCWNETVGDSRRRVQQEEHPSSTSLYVFVGDGARQVAQQHAAHDPHWTIRNMPIGPAPNDWRCEWPRNAVGLLENPTTVTASGKRTNTLEQDKMQSWHAVVTEQPAKRRCTGSPTSTTDHSMNWEA</sequence>
<dbReference type="OrthoDB" id="54561at2759"/>
<dbReference type="AlphaFoldDB" id="A0A1Z5JK11"/>
<dbReference type="EMBL" id="BDSP01000075">
    <property type="protein sequence ID" value="GAX14111.1"/>
    <property type="molecule type" value="Genomic_DNA"/>
</dbReference>
<keyword evidence="3" id="KW-1185">Reference proteome</keyword>
<dbReference type="InParanoid" id="A0A1Z5JK11"/>
<feature type="region of interest" description="Disordered" evidence="1">
    <location>
        <begin position="201"/>
        <end position="225"/>
    </location>
</feature>
<protein>
    <submittedName>
        <fullName evidence="2">Uncharacterized protein</fullName>
    </submittedName>
</protein>
<reference evidence="2 3" key="1">
    <citation type="journal article" date="2015" name="Plant Cell">
        <title>Oil accumulation by the oleaginous diatom Fistulifera solaris as revealed by the genome and transcriptome.</title>
        <authorList>
            <person name="Tanaka T."/>
            <person name="Maeda Y."/>
            <person name="Veluchamy A."/>
            <person name="Tanaka M."/>
            <person name="Abida H."/>
            <person name="Marechal E."/>
            <person name="Bowler C."/>
            <person name="Muto M."/>
            <person name="Sunaga Y."/>
            <person name="Tanaka M."/>
            <person name="Yoshino T."/>
            <person name="Taniguchi T."/>
            <person name="Fukuda Y."/>
            <person name="Nemoto M."/>
            <person name="Matsumoto M."/>
            <person name="Wong P.S."/>
            <person name="Aburatani S."/>
            <person name="Fujibuchi W."/>
        </authorList>
    </citation>
    <scope>NUCLEOTIDE SEQUENCE [LARGE SCALE GENOMIC DNA]</scope>
    <source>
        <strain evidence="2 3">JPCC DA0580</strain>
    </source>
</reference>
<proteinExistence type="predicted"/>
<evidence type="ECO:0000313" key="2">
    <source>
        <dbReference type="EMBL" id="GAX14111.1"/>
    </source>
</evidence>
<evidence type="ECO:0000256" key="1">
    <source>
        <dbReference type="SAM" id="MobiDB-lite"/>
    </source>
</evidence>
<accession>A0A1Z5JK11</accession>
<comment type="caution">
    <text evidence="2">The sequence shown here is derived from an EMBL/GenBank/DDBJ whole genome shotgun (WGS) entry which is preliminary data.</text>
</comment>